<name>A0A6A4PP02_LUPAL</name>
<dbReference type="AlphaFoldDB" id="A0A6A4PP02"/>
<gene>
    <name evidence="1" type="ORF">Lalb_Chr12g0208251</name>
</gene>
<protein>
    <submittedName>
        <fullName evidence="1">Uncharacterized protein</fullName>
    </submittedName>
</protein>
<evidence type="ECO:0000313" key="1">
    <source>
        <dbReference type="EMBL" id="KAE9603222.1"/>
    </source>
</evidence>
<dbReference type="Proteomes" id="UP000447434">
    <property type="component" value="Chromosome 12"/>
</dbReference>
<organism evidence="1 2">
    <name type="scientific">Lupinus albus</name>
    <name type="common">White lupine</name>
    <name type="synonym">Lupinus termis</name>
    <dbReference type="NCBI Taxonomy" id="3870"/>
    <lineage>
        <taxon>Eukaryota</taxon>
        <taxon>Viridiplantae</taxon>
        <taxon>Streptophyta</taxon>
        <taxon>Embryophyta</taxon>
        <taxon>Tracheophyta</taxon>
        <taxon>Spermatophyta</taxon>
        <taxon>Magnoliopsida</taxon>
        <taxon>eudicotyledons</taxon>
        <taxon>Gunneridae</taxon>
        <taxon>Pentapetalae</taxon>
        <taxon>rosids</taxon>
        <taxon>fabids</taxon>
        <taxon>Fabales</taxon>
        <taxon>Fabaceae</taxon>
        <taxon>Papilionoideae</taxon>
        <taxon>50 kb inversion clade</taxon>
        <taxon>genistoids sensu lato</taxon>
        <taxon>core genistoids</taxon>
        <taxon>Genisteae</taxon>
        <taxon>Lupinus</taxon>
    </lineage>
</organism>
<proteinExistence type="predicted"/>
<dbReference type="EMBL" id="WOCE01000012">
    <property type="protein sequence ID" value="KAE9603222.1"/>
    <property type="molecule type" value="Genomic_DNA"/>
</dbReference>
<accession>A0A6A4PP02</accession>
<sequence>MSPGSNLRNSISFCLFKSAEKYLWRNFTLNVSQEISCPSASIWRRVNSHQFSASFTNM</sequence>
<comment type="caution">
    <text evidence="1">The sequence shown here is derived from an EMBL/GenBank/DDBJ whole genome shotgun (WGS) entry which is preliminary data.</text>
</comment>
<reference evidence="2" key="1">
    <citation type="journal article" date="2020" name="Nat. Commun.">
        <title>Genome sequence of the cluster root forming white lupin.</title>
        <authorList>
            <person name="Hufnagel B."/>
            <person name="Marques A."/>
            <person name="Soriano A."/>
            <person name="Marques L."/>
            <person name="Divol F."/>
            <person name="Doumas P."/>
            <person name="Sallet E."/>
            <person name="Mancinotti D."/>
            <person name="Carrere S."/>
            <person name="Marande W."/>
            <person name="Arribat S."/>
            <person name="Keller J."/>
            <person name="Huneau C."/>
            <person name="Blein T."/>
            <person name="Aime D."/>
            <person name="Laguerre M."/>
            <person name="Taylor J."/>
            <person name="Schubert V."/>
            <person name="Nelson M."/>
            <person name="Geu-Flores F."/>
            <person name="Crespi M."/>
            <person name="Gallardo-Guerrero K."/>
            <person name="Delaux P.-M."/>
            <person name="Salse J."/>
            <person name="Berges H."/>
            <person name="Guyot R."/>
            <person name="Gouzy J."/>
            <person name="Peret B."/>
        </authorList>
    </citation>
    <scope>NUCLEOTIDE SEQUENCE [LARGE SCALE GENOMIC DNA]</scope>
    <source>
        <strain evidence="2">cv. Amiga</strain>
    </source>
</reference>
<keyword evidence="2" id="KW-1185">Reference proteome</keyword>
<evidence type="ECO:0000313" key="2">
    <source>
        <dbReference type="Proteomes" id="UP000447434"/>
    </source>
</evidence>